<dbReference type="InParanoid" id="A0A7M7NTK2"/>
<feature type="compositionally biased region" description="Low complexity" evidence="1">
    <location>
        <begin position="291"/>
        <end position="315"/>
    </location>
</feature>
<dbReference type="KEGG" id="spu:100891620"/>
<feature type="compositionally biased region" description="Basic and acidic residues" evidence="1">
    <location>
        <begin position="156"/>
        <end position="169"/>
    </location>
</feature>
<dbReference type="RefSeq" id="XP_030840784.1">
    <property type="nucleotide sequence ID" value="XM_030984924.1"/>
</dbReference>
<dbReference type="OrthoDB" id="166212at2759"/>
<organism evidence="3 4">
    <name type="scientific">Strongylocentrotus purpuratus</name>
    <name type="common">Purple sea urchin</name>
    <dbReference type="NCBI Taxonomy" id="7668"/>
    <lineage>
        <taxon>Eukaryota</taxon>
        <taxon>Metazoa</taxon>
        <taxon>Echinodermata</taxon>
        <taxon>Eleutherozoa</taxon>
        <taxon>Echinozoa</taxon>
        <taxon>Echinoidea</taxon>
        <taxon>Euechinoidea</taxon>
        <taxon>Echinacea</taxon>
        <taxon>Camarodonta</taxon>
        <taxon>Echinidea</taxon>
        <taxon>Strongylocentrotidae</taxon>
        <taxon>Strongylocentrotus</taxon>
    </lineage>
</organism>
<feature type="region of interest" description="Disordered" evidence="1">
    <location>
        <begin position="97"/>
        <end position="194"/>
    </location>
</feature>
<dbReference type="SUPFAM" id="SSF51206">
    <property type="entry name" value="cAMP-binding domain-like"/>
    <property type="match status" value="2"/>
</dbReference>
<dbReference type="InterPro" id="IPR018490">
    <property type="entry name" value="cNMP-bd_dom_sf"/>
</dbReference>
<dbReference type="Proteomes" id="UP000007110">
    <property type="component" value="Unassembled WGS sequence"/>
</dbReference>
<protein>
    <recommendedName>
        <fullName evidence="2">Cyclic nucleotide-binding domain-containing protein</fullName>
    </recommendedName>
</protein>
<dbReference type="GeneID" id="100891620"/>
<dbReference type="PANTHER" id="PTHR23011">
    <property type="entry name" value="CYCLIC NUCLEOTIDE-BINDING DOMAIN CONTAINING PROTEIN"/>
    <property type="match status" value="1"/>
</dbReference>
<dbReference type="SMART" id="SM00100">
    <property type="entry name" value="cNMP"/>
    <property type="match status" value="1"/>
</dbReference>
<accession>A0A7M7NTK2</accession>
<reference evidence="4" key="1">
    <citation type="submission" date="2015-02" db="EMBL/GenBank/DDBJ databases">
        <title>Genome sequencing for Strongylocentrotus purpuratus.</title>
        <authorList>
            <person name="Murali S."/>
            <person name="Liu Y."/>
            <person name="Vee V."/>
            <person name="English A."/>
            <person name="Wang M."/>
            <person name="Skinner E."/>
            <person name="Han Y."/>
            <person name="Muzny D.M."/>
            <person name="Worley K.C."/>
            <person name="Gibbs R.A."/>
        </authorList>
    </citation>
    <scope>NUCLEOTIDE SEQUENCE</scope>
</reference>
<dbReference type="Pfam" id="PF00027">
    <property type="entry name" value="cNMP_binding"/>
    <property type="match status" value="1"/>
</dbReference>
<dbReference type="PROSITE" id="PS50042">
    <property type="entry name" value="CNMP_BINDING_3"/>
    <property type="match status" value="1"/>
</dbReference>
<feature type="compositionally biased region" description="Basic and acidic residues" evidence="1">
    <location>
        <begin position="269"/>
        <end position="281"/>
    </location>
</feature>
<feature type="region of interest" description="Disordered" evidence="1">
    <location>
        <begin position="735"/>
        <end position="779"/>
    </location>
</feature>
<sequence length="972" mass="110157">MMRHSARPIETNIVIEESLNEDDDELYPNPTIRRHRPVTALVRRRSSKLEKLVQSVAKEGDFDMVNDHDGGRMPMPTVGMRAASAPHRMSITSFYADSAPSHYQPDTHEPQRQANVRRNSIKDEERRPSIRPRSTVTLERPPLVLRRQRTKSAIQLRRESAPPKTKSSDVGDCGSDDEEKSNSDSDADSDSSLSTLESLRELKNRIDEIVGARSVNASRTVRRGSVTNPMNMTRKKKAEEKSEMVADYVIRRRPSLISVERQSRSAMNLKERRNSQQRESKPATNNHIRGRSASLATTSALASRSRSARVTTASRQRTKSVTTIDGTSSPGLQMFENRRVSIATTFKDAKGTMSYQARKNLRRGSLFVDSKVVEEEDDNRRGSLLPPEHILPGHRGSFEGMKRSTMSRRRAPLPEDLNLRVPDQMSVKLARERFRRISRLVLNCVKICRRSHLNIEEERAEFQSFIQVGTRSHGDRLFFDPDYFKADQSQRLSEETKRILTEHPHKRTEKDLRYVQIALRNIKAFAEYPIRMQGRLCKAGWLETYGANRAVLRQGHPPHAFYFILSGTLIVTIFMMHGPKGKPATQTVAFLRRGQSFGELAILNEAVRASTVITKSRCELLVISVEDFQDIFMVSGGIKSVNDPDQHAFLTSLRFLTHWPIHIIPTHPKDCLFHFFATGDVLVQDSNQSDWIYIIKSGSCSVLKKLKSVAENVHSSYKRKDVCMTWNKDTTLVTSIMPDQNKSPNRKKVKKNNNKMDTPSSETSRRSSTTASSGVSIKGYGSETSSIIPPVIRLKSQGVYLKTGAVGEDIYSTIEDDDSDSDVEKEELGEDGLPVNFVNQRRTFHTDLDVAKKTNDQTTDADKDPMFVTIQLLLKGGVFGVNNIVFPDQPSLSLVSNGAECIMIRKSFYLEHATEDTLSLLRKNEFPYPTEEQLQEKLQKHMNWNAFKDHTVKSVVFQSRAHKAQQLTSGNR</sequence>
<keyword evidence="4" id="KW-1185">Reference proteome</keyword>
<evidence type="ECO:0000313" key="3">
    <source>
        <dbReference type="EnsemblMetazoa" id="XP_030840784"/>
    </source>
</evidence>
<dbReference type="Gene3D" id="2.60.120.10">
    <property type="entry name" value="Jelly Rolls"/>
    <property type="match status" value="1"/>
</dbReference>
<dbReference type="EnsemblMetazoa" id="XM_030984924">
    <property type="protein sequence ID" value="XP_030840784"/>
    <property type="gene ID" value="LOC100891620"/>
</dbReference>
<feature type="compositionally biased region" description="Low complexity" evidence="1">
    <location>
        <begin position="758"/>
        <end position="776"/>
    </location>
</feature>
<dbReference type="InterPro" id="IPR014710">
    <property type="entry name" value="RmlC-like_jellyroll"/>
</dbReference>
<dbReference type="OMA" id="NNAHMER"/>
<dbReference type="InterPro" id="IPR000595">
    <property type="entry name" value="cNMP-bd_dom"/>
</dbReference>
<feature type="compositionally biased region" description="Basic residues" evidence="1">
    <location>
        <begin position="744"/>
        <end position="753"/>
    </location>
</feature>
<dbReference type="PANTHER" id="PTHR23011:SF28">
    <property type="entry name" value="CYCLIC NUCLEOTIDE-BINDING DOMAIN CONTAINING PROTEIN"/>
    <property type="match status" value="1"/>
</dbReference>
<evidence type="ECO:0000259" key="2">
    <source>
        <dbReference type="PROSITE" id="PS50042"/>
    </source>
</evidence>
<evidence type="ECO:0000313" key="4">
    <source>
        <dbReference type="Proteomes" id="UP000007110"/>
    </source>
</evidence>
<proteinExistence type="predicted"/>
<name>A0A7M7NTK2_STRPU</name>
<dbReference type="CDD" id="cd00038">
    <property type="entry name" value="CAP_ED"/>
    <property type="match status" value="1"/>
</dbReference>
<evidence type="ECO:0000256" key="1">
    <source>
        <dbReference type="SAM" id="MobiDB-lite"/>
    </source>
</evidence>
<feature type="region of interest" description="Disordered" evidence="1">
    <location>
        <begin position="260"/>
        <end position="332"/>
    </location>
</feature>
<feature type="compositionally biased region" description="Polar residues" evidence="1">
    <location>
        <begin position="319"/>
        <end position="331"/>
    </location>
</feature>
<reference evidence="3" key="2">
    <citation type="submission" date="2021-01" db="UniProtKB">
        <authorList>
            <consortium name="EnsemblMetazoa"/>
        </authorList>
    </citation>
    <scope>IDENTIFICATION</scope>
</reference>
<dbReference type="AlphaFoldDB" id="A0A7M7NTK2"/>
<feature type="compositionally biased region" description="Acidic residues" evidence="1">
    <location>
        <begin position="174"/>
        <end position="189"/>
    </location>
</feature>
<feature type="domain" description="Cyclic nucleotide-binding" evidence="2">
    <location>
        <begin position="524"/>
        <end position="633"/>
    </location>
</feature>
<feature type="region of interest" description="Disordered" evidence="1">
    <location>
        <begin position="378"/>
        <end position="410"/>
    </location>
</feature>